<dbReference type="NCBIfam" id="TIGR01537">
    <property type="entry name" value="portal_HK97"/>
    <property type="match status" value="1"/>
</dbReference>
<dbReference type="Gene3D" id="1.20.1270.210">
    <property type="match status" value="1"/>
</dbReference>
<dbReference type="KEGG" id="xyk:GT347_16045"/>
<organism evidence="1 2">
    <name type="scientific">Xylophilus rhododendri</name>
    <dbReference type="NCBI Taxonomy" id="2697032"/>
    <lineage>
        <taxon>Bacteria</taxon>
        <taxon>Pseudomonadati</taxon>
        <taxon>Pseudomonadota</taxon>
        <taxon>Betaproteobacteria</taxon>
        <taxon>Burkholderiales</taxon>
        <taxon>Xylophilus</taxon>
    </lineage>
</organism>
<proteinExistence type="predicted"/>
<dbReference type="AlphaFoldDB" id="A0A857J6B2"/>
<dbReference type="InterPro" id="IPR006944">
    <property type="entry name" value="Phage/GTA_portal"/>
</dbReference>
<dbReference type="InterPro" id="IPR006427">
    <property type="entry name" value="Portal_HK97"/>
</dbReference>
<evidence type="ECO:0000313" key="2">
    <source>
        <dbReference type="Proteomes" id="UP000464787"/>
    </source>
</evidence>
<sequence>MNISPRHMAQLAVQKGADITLTQPDGWQFLGMGSPTWAKVPVGENTQLQIAAAFSAIRLISETVGTIPLHLYRRTSRGRERALDDDRYGFVHDQPNEYMTAVEWKEAMAVSLCTMGQAYNYCQAFESSGRIVSIQPVHKSRVRPEVNQAGEVLYHLTKRDGSALTLKRAQICPVRGFGGIGDLEGYAPHRLHSNSMALTVAVEKYGAEFFGSGGRPTGILNTKANFGKESRDSLRAGFAEYMRQSWLKGELPVLDSDTSYTPVSTPNNDAQFIETRKLQIAEIARIYRVPLHMLMEMDKASYNNTEQANKHFLDYTLLPYLKRIEQALNSCLLTRVERKTLNFEFDVRGLLRGDSTQRSEYYVAMRNAGAITQNEIRELENMPLIDGADDLLVPLNMAPSDLLRGLLKGKEGNP</sequence>
<gene>
    <name evidence="1" type="ORF">GT347_16045</name>
</gene>
<name>A0A857J6B2_9BURK</name>
<dbReference type="RefSeq" id="WP_160553169.1">
    <property type="nucleotide sequence ID" value="NZ_CP047650.1"/>
</dbReference>
<dbReference type="Pfam" id="PF04860">
    <property type="entry name" value="Phage_portal"/>
    <property type="match status" value="1"/>
</dbReference>
<reference evidence="1 2" key="1">
    <citation type="submission" date="2020-01" db="EMBL/GenBank/DDBJ databases">
        <title>Genome sequencing of strain KACC 21265.</title>
        <authorList>
            <person name="Heo J."/>
            <person name="Kim S.-J."/>
            <person name="Kim J.-S."/>
            <person name="Hong S.-B."/>
            <person name="Kwon S.-W."/>
        </authorList>
    </citation>
    <scope>NUCLEOTIDE SEQUENCE [LARGE SCALE GENOMIC DNA]</scope>
    <source>
        <strain evidence="1 2">KACC 21265</strain>
    </source>
</reference>
<protein>
    <submittedName>
        <fullName evidence="1">Phage portal protein</fullName>
    </submittedName>
</protein>
<accession>A0A857J6B2</accession>
<keyword evidence="2" id="KW-1185">Reference proteome</keyword>
<dbReference type="Proteomes" id="UP000464787">
    <property type="component" value="Chromosome"/>
</dbReference>
<evidence type="ECO:0000313" key="1">
    <source>
        <dbReference type="EMBL" id="QHI99356.1"/>
    </source>
</evidence>
<dbReference type="EMBL" id="CP047650">
    <property type="protein sequence ID" value="QHI99356.1"/>
    <property type="molecule type" value="Genomic_DNA"/>
</dbReference>